<dbReference type="KEGG" id="dpp:DICPUDRAFT_81702"/>
<keyword evidence="3" id="KW-1185">Reference proteome</keyword>
<dbReference type="OMA" id="TRCHIGD"/>
<dbReference type="GeneID" id="10508941"/>
<dbReference type="InParanoid" id="F0ZUB7"/>
<name>F0ZUB7_DICPU</name>
<dbReference type="AlphaFoldDB" id="F0ZUB7"/>
<dbReference type="Proteomes" id="UP000001064">
    <property type="component" value="Unassembled WGS sequence"/>
</dbReference>
<dbReference type="VEuPathDB" id="AmoebaDB:DICPUDRAFT_81702"/>
<dbReference type="eggNOG" id="ENOG502S80K">
    <property type="taxonomic scope" value="Eukaryota"/>
</dbReference>
<sequence length="185" mass="21224">MEKRGEYIVEKLKELDYNKANELVKVAFSNAEHSDHDEHNLIQRLRGEELYNNDFEIVVKDKNDNNKIVGYALLSEIKICKNESTPPFKAVCLAPIAVLPSHQKQGIGKLLMKEIEEIATKYRYPAISILGSPNYYSKFGYVPSSNFNINATFDVPKEYYMIKPLFDNSLSNIEGLVYYQKSFGI</sequence>
<dbReference type="InterPro" id="IPR016181">
    <property type="entry name" value="Acyl_CoA_acyltransferase"/>
</dbReference>
<dbReference type="CDD" id="cd04301">
    <property type="entry name" value="NAT_SF"/>
    <property type="match status" value="1"/>
</dbReference>
<evidence type="ECO:0000313" key="2">
    <source>
        <dbReference type="EMBL" id="EGC32470.1"/>
    </source>
</evidence>
<evidence type="ECO:0000313" key="3">
    <source>
        <dbReference type="Proteomes" id="UP000001064"/>
    </source>
</evidence>
<protein>
    <recommendedName>
        <fullName evidence="1">N-acetyltransferase domain-containing protein</fullName>
    </recommendedName>
</protein>
<dbReference type="EMBL" id="GL871191">
    <property type="protein sequence ID" value="EGC32470.1"/>
    <property type="molecule type" value="Genomic_DNA"/>
</dbReference>
<dbReference type="OrthoDB" id="202470at2759"/>
<dbReference type="PANTHER" id="PTHR43617:SF38">
    <property type="entry name" value="N-ACETYLTRANSFERASE DOMAIN-CONTAINING PROTEIN"/>
    <property type="match status" value="1"/>
</dbReference>
<feature type="domain" description="N-acetyltransferase" evidence="1">
    <location>
        <begin position="7"/>
        <end position="166"/>
    </location>
</feature>
<dbReference type="GO" id="GO:0016747">
    <property type="term" value="F:acyltransferase activity, transferring groups other than amino-acyl groups"/>
    <property type="evidence" value="ECO:0000318"/>
    <property type="project" value="GO_Central"/>
</dbReference>
<dbReference type="InterPro" id="IPR050276">
    <property type="entry name" value="MshD_Acetyltransferase"/>
</dbReference>
<evidence type="ECO:0000259" key="1">
    <source>
        <dbReference type="PROSITE" id="PS51186"/>
    </source>
</evidence>
<reference evidence="3" key="1">
    <citation type="journal article" date="2011" name="Genome Biol.">
        <title>Comparative genomics of the social amoebae Dictyostelium discoideum and Dictyostelium purpureum.</title>
        <authorList>
            <consortium name="US DOE Joint Genome Institute (JGI-PGF)"/>
            <person name="Sucgang R."/>
            <person name="Kuo A."/>
            <person name="Tian X."/>
            <person name="Salerno W."/>
            <person name="Parikh A."/>
            <person name="Feasley C.L."/>
            <person name="Dalin E."/>
            <person name="Tu H."/>
            <person name="Huang E."/>
            <person name="Barry K."/>
            <person name="Lindquist E."/>
            <person name="Shapiro H."/>
            <person name="Bruce D."/>
            <person name="Schmutz J."/>
            <person name="Salamov A."/>
            <person name="Fey P."/>
            <person name="Gaudet P."/>
            <person name="Anjard C."/>
            <person name="Babu M.M."/>
            <person name="Basu S."/>
            <person name="Bushmanova Y."/>
            <person name="van der Wel H."/>
            <person name="Katoh-Kurasawa M."/>
            <person name="Dinh C."/>
            <person name="Coutinho P.M."/>
            <person name="Saito T."/>
            <person name="Elias M."/>
            <person name="Schaap P."/>
            <person name="Kay R.R."/>
            <person name="Henrissat B."/>
            <person name="Eichinger L."/>
            <person name="Rivero F."/>
            <person name="Putnam N.H."/>
            <person name="West C.M."/>
            <person name="Loomis W.F."/>
            <person name="Chisholm R.L."/>
            <person name="Shaulsky G."/>
            <person name="Strassmann J.E."/>
            <person name="Queller D.C."/>
            <person name="Kuspa A."/>
            <person name="Grigoriev I.V."/>
        </authorList>
    </citation>
    <scope>NUCLEOTIDE SEQUENCE [LARGE SCALE GENOMIC DNA]</scope>
    <source>
        <strain evidence="3">QSDP1</strain>
    </source>
</reference>
<proteinExistence type="predicted"/>
<dbReference type="InterPro" id="IPR000182">
    <property type="entry name" value="GNAT_dom"/>
</dbReference>
<dbReference type="PANTHER" id="PTHR43617">
    <property type="entry name" value="L-AMINO ACID N-ACETYLTRANSFERASE"/>
    <property type="match status" value="1"/>
</dbReference>
<dbReference type="RefSeq" id="XP_003291004.1">
    <property type="nucleotide sequence ID" value="XM_003290956.1"/>
</dbReference>
<dbReference type="SUPFAM" id="SSF55729">
    <property type="entry name" value="Acyl-CoA N-acyltransferases (Nat)"/>
    <property type="match status" value="1"/>
</dbReference>
<organism evidence="2 3">
    <name type="scientific">Dictyostelium purpureum</name>
    <name type="common">Slime mold</name>
    <dbReference type="NCBI Taxonomy" id="5786"/>
    <lineage>
        <taxon>Eukaryota</taxon>
        <taxon>Amoebozoa</taxon>
        <taxon>Evosea</taxon>
        <taxon>Eumycetozoa</taxon>
        <taxon>Dictyostelia</taxon>
        <taxon>Dictyosteliales</taxon>
        <taxon>Dictyosteliaceae</taxon>
        <taxon>Dictyostelium</taxon>
    </lineage>
</organism>
<gene>
    <name evidence="2" type="ORF">DICPUDRAFT_81702</name>
</gene>
<dbReference type="PROSITE" id="PS51186">
    <property type="entry name" value="GNAT"/>
    <property type="match status" value="1"/>
</dbReference>
<dbReference type="Pfam" id="PF00583">
    <property type="entry name" value="Acetyltransf_1"/>
    <property type="match status" value="1"/>
</dbReference>
<accession>F0ZUB7</accession>
<dbReference type="Gene3D" id="3.40.630.30">
    <property type="match status" value="1"/>
</dbReference>